<gene>
    <name evidence="3" type="ORF">MBAV_006327</name>
</gene>
<name>A0A0F3GHW5_9BACT</name>
<reference evidence="3 4" key="1">
    <citation type="submission" date="2015-02" db="EMBL/GenBank/DDBJ databases">
        <title>Single-cell genomics of uncultivated deep-branching MTB reveals a conserved set of magnetosome genes.</title>
        <authorList>
            <person name="Kolinko S."/>
            <person name="Richter M."/>
            <person name="Glockner F.O."/>
            <person name="Brachmann A."/>
            <person name="Schuler D."/>
        </authorList>
    </citation>
    <scope>NUCLEOTIDE SEQUENCE [LARGE SCALE GENOMIC DNA]</scope>
    <source>
        <strain evidence="3">TM-1</strain>
    </source>
</reference>
<accession>A0A0F3GHW5</accession>
<evidence type="ECO:0000313" key="4">
    <source>
        <dbReference type="Proteomes" id="UP000033423"/>
    </source>
</evidence>
<keyword evidence="4" id="KW-1185">Reference proteome</keyword>
<dbReference type="Gene3D" id="1.10.530.10">
    <property type="match status" value="1"/>
</dbReference>
<dbReference type="SUPFAM" id="SSF53955">
    <property type="entry name" value="Lysozyme-like"/>
    <property type="match status" value="1"/>
</dbReference>
<dbReference type="PANTHER" id="PTHR37423">
    <property type="entry name" value="SOLUBLE LYTIC MUREIN TRANSGLYCOSYLASE-RELATED"/>
    <property type="match status" value="1"/>
</dbReference>
<evidence type="ECO:0000256" key="1">
    <source>
        <dbReference type="ARBA" id="ARBA00007734"/>
    </source>
</evidence>
<dbReference type="AlphaFoldDB" id="A0A0F3GHW5"/>
<dbReference type="Proteomes" id="UP000033423">
    <property type="component" value="Unassembled WGS sequence"/>
</dbReference>
<dbReference type="EMBL" id="LACI01002671">
    <property type="protein sequence ID" value="KJU81481.1"/>
    <property type="molecule type" value="Genomic_DNA"/>
</dbReference>
<dbReference type="PANTHER" id="PTHR37423:SF2">
    <property type="entry name" value="MEMBRANE-BOUND LYTIC MUREIN TRANSGLYCOSYLASE C"/>
    <property type="match status" value="1"/>
</dbReference>
<sequence length="266" mass="29981">MIEPVEIKHTVSLNGNPATGKEHEELRRLAVLLALNIEDAIKTESLHIIRNANKYNNEVMLEAGMMFNEAHMYRHSVLLAGKLPYSRKVHRLLYPYAYRDIVDEASQRNSINPLLILSLTREESRFQDDAFSPAGAIGLMQLMPSTAAKYSGKVGERIADKRDIFNVRKNILIGSYYLTQLVGESGCVPMALASYNAGESAVEKWLKDGKYAAIDEFIEDIPYDETRNYVKRVLKTYFQYTLASNPDNAAVSFVLNCSPAQKPKTK</sequence>
<proteinExistence type="inferred from homology"/>
<dbReference type="Pfam" id="PF01464">
    <property type="entry name" value="SLT"/>
    <property type="match status" value="1"/>
</dbReference>
<dbReference type="InterPro" id="IPR023346">
    <property type="entry name" value="Lysozyme-like_dom_sf"/>
</dbReference>
<evidence type="ECO:0000313" key="3">
    <source>
        <dbReference type="EMBL" id="KJU81481.1"/>
    </source>
</evidence>
<dbReference type="InterPro" id="IPR008258">
    <property type="entry name" value="Transglycosylase_SLT_dom_1"/>
</dbReference>
<comment type="caution">
    <text evidence="3">The sequence shown here is derived from an EMBL/GenBank/DDBJ whole genome shotgun (WGS) entry which is preliminary data.</text>
</comment>
<feature type="domain" description="Transglycosylase SLT" evidence="2">
    <location>
        <begin position="102"/>
        <end position="216"/>
    </location>
</feature>
<protein>
    <submittedName>
        <fullName evidence="3">Lytic transglycosylase-like, catalytic domain protein</fullName>
    </submittedName>
</protein>
<organism evidence="3 4">
    <name type="scientific">Candidatus Magnetobacterium bavaricum</name>
    <dbReference type="NCBI Taxonomy" id="29290"/>
    <lineage>
        <taxon>Bacteria</taxon>
        <taxon>Pseudomonadati</taxon>
        <taxon>Nitrospirota</taxon>
        <taxon>Thermodesulfovibrionia</taxon>
        <taxon>Thermodesulfovibrionales</taxon>
        <taxon>Candidatus Magnetobacteriaceae</taxon>
        <taxon>Candidatus Magnetobacterium</taxon>
    </lineage>
</organism>
<dbReference type="CDD" id="cd13401">
    <property type="entry name" value="Slt70-like"/>
    <property type="match status" value="1"/>
</dbReference>
<evidence type="ECO:0000259" key="2">
    <source>
        <dbReference type="Pfam" id="PF01464"/>
    </source>
</evidence>
<comment type="similarity">
    <text evidence="1">Belongs to the transglycosylase Slt family.</text>
</comment>